<dbReference type="EMBL" id="ACVQ01000033">
    <property type="protein sequence ID" value="EET78680.1"/>
    <property type="molecule type" value="Genomic_DNA"/>
</dbReference>
<keyword evidence="2" id="KW-1185">Reference proteome</keyword>
<dbReference type="PROSITE" id="PS51257">
    <property type="entry name" value="PROKAR_LIPOPROTEIN"/>
    <property type="match status" value="1"/>
</dbReference>
<evidence type="ECO:0000313" key="1">
    <source>
        <dbReference type="EMBL" id="EET78680.1"/>
    </source>
</evidence>
<gene>
    <name evidence="1" type="ORF">CAMSH0001_0201</name>
</gene>
<protein>
    <recommendedName>
        <fullName evidence="3">Beta-lactamase</fullName>
    </recommendedName>
</protein>
<evidence type="ECO:0008006" key="3">
    <source>
        <dbReference type="Google" id="ProtNLM"/>
    </source>
</evidence>
<dbReference type="Proteomes" id="UP000003107">
    <property type="component" value="Unassembled WGS sequence"/>
</dbReference>
<accession>C6RJ99</accession>
<organism evidence="1 2">
    <name type="scientific">Campylobacter showae RM3277</name>
    <dbReference type="NCBI Taxonomy" id="553219"/>
    <lineage>
        <taxon>Bacteria</taxon>
        <taxon>Pseudomonadati</taxon>
        <taxon>Campylobacterota</taxon>
        <taxon>Epsilonproteobacteria</taxon>
        <taxon>Campylobacterales</taxon>
        <taxon>Campylobacteraceae</taxon>
        <taxon>Campylobacter</taxon>
    </lineage>
</organism>
<reference evidence="1 2" key="1">
    <citation type="submission" date="2009-07" db="EMBL/GenBank/DDBJ databases">
        <authorList>
            <person name="Madupu R."/>
            <person name="Sebastian Y."/>
            <person name="Durkin A.S."/>
            <person name="Torralba M."/>
            <person name="Methe B."/>
            <person name="Sutton G.G."/>
            <person name="Strausberg R.L."/>
            <person name="Nelson K.E."/>
        </authorList>
    </citation>
    <scope>NUCLEOTIDE SEQUENCE [LARGE SCALE GENOMIC DNA]</scope>
    <source>
        <strain evidence="1 2">RM3277</strain>
    </source>
</reference>
<dbReference type="AlphaFoldDB" id="C6RJ99"/>
<sequence>MRAVSRGEWANAVQYFTAACYNYNDNEAGSCKELGVIYEYGKGGAGPQRVKKNDALSKQAYAQCCKKSGGLMRECCKKVGK</sequence>
<comment type="caution">
    <text evidence="1">The sequence shown here is derived from an EMBL/GenBank/DDBJ whole genome shotgun (WGS) entry which is preliminary data.</text>
</comment>
<evidence type="ECO:0000313" key="2">
    <source>
        <dbReference type="Proteomes" id="UP000003107"/>
    </source>
</evidence>
<name>C6RJ99_9BACT</name>
<proteinExistence type="predicted"/>